<sequence length="65" mass="6758">MAVELGHELAVGSAGGGEVVVAFLELQLQVDRLLFKGADPGLEVFGAVRSANAGTRARPARRGIR</sequence>
<protein>
    <submittedName>
        <fullName evidence="1">Uncharacterized protein</fullName>
    </submittedName>
</protein>
<dbReference type="RefSeq" id="WP_367435821.1">
    <property type="nucleotide sequence ID" value="NZ_CP108413.1"/>
</dbReference>
<gene>
    <name evidence="1" type="ORF">ACH4GP_19490</name>
</gene>
<evidence type="ECO:0000313" key="2">
    <source>
        <dbReference type="Proteomes" id="UP001610990"/>
    </source>
</evidence>
<organism evidence="1 2">
    <name type="scientific">Streptomyces celluloflavus</name>
    <dbReference type="NCBI Taxonomy" id="58344"/>
    <lineage>
        <taxon>Bacteria</taxon>
        <taxon>Bacillati</taxon>
        <taxon>Actinomycetota</taxon>
        <taxon>Actinomycetes</taxon>
        <taxon>Kitasatosporales</taxon>
        <taxon>Streptomycetaceae</taxon>
        <taxon>Streptomyces</taxon>
    </lineage>
</organism>
<proteinExistence type="predicted"/>
<name>A0ABW7RJN6_9ACTN</name>
<keyword evidence="2" id="KW-1185">Reference proteome</keyword>
<comment type="caution">
    <text evidence="1">The sequence shown here is derived from an EMBL/GenBank/DDBJ whole genome shotgun (WGS) entry which is preliminary data.</text>
</comment>
<dbReference type="EMBL" id="JBIRGH010000011">
    <property type="protein sequence ID" value="MFH8586555.1"/>
    <property type="molecule type" value="Genomic_DNA"/>
</dbReference>
<reference evidence="1 2" key="1">
    <citation type="submission" date="2024-10" db="EMBL/GenBank/DDBJ databases">
        <title>The Natural Products Discovery Center: Release of the First 8490 Sequenced Strains for Exploring Actinobacteria Biosynthetic Diversity.</title>
        <authorList>
            <person name="Kalkreuter E."/>
            <person name="Kautsar S.A."/>
            <person name="Yang D."/>
            <person name="Bader C.D."/>
            <person name="Teijaro C.N."/>
            <person name="Fluegel L."/>
            <person name="Davis C.M."/>
            <person name="Simpson J.R."/>
            <person name="Lauterbach L."/>
            <person name="Steele A.D."/>
            <person name="Gui C."/>
            <person name="Meng S."/>
            <person name="Li G."/>
            <person name="Viehrig K."/>
            <person name="Ye F."/>
            <person name="Su P."/>
            <person name="Kiefer A.F."/>
            <person name="Nichols A."/>
            <person name="Cepeda A.J."/>
            <person name="Yan W."/>
            <person name="Fan B."/>
            <person name="Jiang Y."/>
            <person name="Adhikari A."/>
            <person name="Zheng C.-J."/>
            <person name="Schuster L."/>
            <person name="Cowan T.M."/>
            <person name="Smanski M.J."/>
            <person name="Chevrette M.G."/>
            <person name="De Carvalho L.P.S."/>
            <person name="Shen B."/>
        </authorList>
    </citation>
    <scope>NUCLEOTIDE SEQUENCE [LARGE SCALE GENOMIC DNA]</scope>
    <source>
        <strain evidence="1 2">NPDC018013</strain>
    </source>
</reference>
<accession>A0ABW7RJN6</accession>
<evidence type="ECO:0000313" key="1">
    <source>
        <dbReference type="EMBL" id="MFH8586555.1"/>
    </source>
</evidence>
<dbReference type="Proteomes" id="UP001610990">
    <property type="component" value="Unassembled WGS sequence"/>
</dbReference>